<proteinExistence type="predicted"/>
<evidence type="ECO:0000313" key="2">
    <source>
        <dbReference type="Proteomes" id="UP000326537"/>
    </source>
</evidence>
<reference evidence="1 2" key="1">
    <citation type="submission" date="2019-09" db="EMBL/GenBank/DDBJ databases">
        <title>The characteristics and genome analysis of VB_ApiP_XC38, a novel N4-like phage Infecting Acinetobacter pittii.</title>
        <authorList>
            <person name="Cheng M."/>
        </authorList>
    </citation>
    <scope>NUCLEOTIDE SEQUENCE [LARGE SCALE GENOMIC DNA]</scope>
</reference>
<evidence type="ECO:0000313" key="1">
    <source>
        <dbReference type="EMBL" id="QFR59758.1"/>
    </source>
</evidence>
<keyword evidence="2" id="KW-1185">Reference proteome</keyword>
<gene>
    <name evidence="1" type="ORF">VBApiPXC38_71</name>
</gene>
<protein>
    <submittedName>
        <fullName evidence="1">Uncharacterized protein</fullName>
    </submittedName>
</protein>
<accession>A0A5P8PR44</accession>
<sequence>MALFISKSEAAEFIRKGWETDDRFTRGSTFIGYHVYPRAAYLMTVAERDNPPDEVEIKAHDVYALMLLDPKAWPSYLLPLRKEQMK</sequence>
<name>A0A5P8PR44_9CAUD</name>
<organism evidence="1 2">
    <name type="scientific">Acinetobacter phage VB_ApiP_XC38</name>
    <dbReference type="NCBI Taxonomy" id="2655002"/>
    <lineage>
        <taxon>Viruses</taxon>
        <taxon>Duplodnaviria</taxon>
        <taxon>Heunggongvirae</taxon>
        <taxon>Uroviricota</taxon>
        <taxon>Caudoviricetes</taxon>
        <taxon>Schitoviridae</taxon>
        <taxon>Exceevirus</taxon>
        <taxon>Exceevirus Xc38</taxon>
    </lineage>
</organism>
<dbReference type="EMBL" id="MN508356">
    <property type="protein sequence ID" value="QFR59758.1"/>
    <property type="molecule type" value="Genomic_DNA"/>
</dbReference>
<dbReference type="Proteomes" id="UP000326537">
    <property type="component" value="Segment"/>
</dbReference>